<dbReference type="SUPFAM" id="SSF53335">
    <property type="entry name" value="S-adenosyl-L-methionine-dependent methyltransferases"/>
    <property type="match status" value="1"/>
</dbReference>
<dbReference type="CDD" id="cd00761">
    <property type="entry name" value="Glyco_tranf_GTA_type"/>
    <property type="match status" value="1"/>
</dbReference>
<evidence type="ECO:0000259" key="2">
    <source>
        <dbReference type="Pfam" id="PF00535"/>
    </source>
</evidence>
<dbReference type="PANTHER" id="PTHR43861">
    <property type="entry name" value="TRANS-ACONITATE 2-METHYLTRANSFERASE-RELATED"/>
    <property type="match status" value="1"/>
</dbReference>
<evidence type="ECO:0000313" key="5">
    <source>
        <dbReference type="Proteomes" id="UP000521199"/>
    </source>
</evidence>
<dbReference type="Pfam" id="PF00535">
    <property type="entry name" value="Glycos_transf_2"/>
    <property type="match status" value="1"/>
</dbReference>
<dbReference type="InterPro" id="IPR001173">
    <property type="entry name" value="Glyco_trans_2-like"/>
</dbReference>
<comment type="caution">
    <text evidence="4">The sequence shown here is derived from an EMBL/GenBank/DDBJ whole genome shotgun (WGS) entry which is preliminary data.</text>
</comment>
<keyword evidence="4" id="KW-0489">Methyltransferase</keyword>
<evidence type="ECO:0000259" key="3">
    <source>
        <dbReference type="Pfam" id="PF13524"/>
    </source>
</evidence>
<sequence length="1060" mass="118775">MISESSTSVRPADDPTRDYVARAYFGAYGSHEMIQRTRRRIDWVASQCRGPQVLDVGCSEGIVALLLAREGLSTTGVDTNAEAIAAARTLIAQESDAVQARVRFHHGDLESAALPAASFDTLVMGEILEHLIAPERLLETAIACLRDGGRLVITTPFGYHPDDDHRQEFGLAQFSDMVRRWTAVETIEVVDGYIRYAGIRDEAPDASWAELGDRALVELGDDAARAAQHALHRHIRNHKKRISTLEKTVGKLEKDSAQATDLRLKVRDLEAALAAQVRNDKERASRIAELERAAGDIDRTLRSERGQRELLQARTDDMRTAFDASRQRNRDLGARIASLKALTLSQARQIAMAEASLAQIMERKRADTSRLTEACDKKLKAEIRKHAETRQRLAIVSASDKHYRHAVRELRKSVSFRIGQVFVQAAQRPLTGVVLLPFRLLAVVWNYIRVPHGAHASKRSEPTRNTEVAAVRLPRAAVGAPAHRQAIEAARFEAFVPHAHRAPASPVIATVLDEFSEQCFAPEARLLPLSKREWQTQLETTRPDLLLVESAWRGNGGQWKGEINRCAEKPDAALPKLVAYCREHGIPTVFWNKEDPLNYDQFIAAARLFDHVFTTDESLLPKYREDLGHDRVAALPFAAQPDIHNPTSRRDEFDVAFAGSWFAEKHDTRRAVLEPLLDAATHFELHIFDRHSALDDPRYAFPSKYRQWIRPALPYSSVLTAYRRFKVFLNANSVLESPSMFSRRVFELLACATPVVSTPSAGMEAMLPGLVRVARDEAEARAHIAELLGDEEKRRIEGHLAMRAVLTDHTYRVRLAQVMQRIGLPAPVASAMPRVSIVLCTNRPENLPNCLHNVRRQSYPDIELMLVLNRNGVDLNEVRAQFADLPNVTVLHVDEAESLYTCLNAAIAQCSGQIWSKMDDDNVYGDHYIADLVRAMEFSHADIVGKTCYYTLLEHRNLSGLRRMGVENGYVKFVQGGTITARVATTTALRWSEDLRSGGDSQYLRDAAAAGLSIYSSDRFNFVSVRRGDEGGHTWTIKDEDYLKRCEGVREGIDLSRILI</sequence>
<dbReference type="Pfam" id="PF13524">
    <property type="entry name" value="Glyco_trans_1_2"/>
    <property type="match status" value="1"/>
</dbReference>
<keyword evidence="4" id="KW-0808">Transferase</keyword>
<evidence type="ECO:0000313" key="4">
    <source>
        <dbReference type="EMBL" id="MBB5209170.1"/>
    </source>
</evidence>
<dbReference type="GO" id="GO:0032259">
    <property type="term" value="P:methylation"/>
    <property type="evidence" value="ECO:0007669"/>
    <property type="project" value="UniProtKB-KW"/>
</dbReference>
<gene>
    <name evidence="4" type="ORF">HNQ52_002733</name>
</gene>
<dbReference type="CDD" id="cd02440">
    <property type="entry name" value="AdoMet_MTases"/>
    <property type="match status" value="1"/>
</dbReference>
<name>A0A7W8D774_9GAMM</name>
<keyword evidence="5" id="KW-1185">Reference proteome</keyword>
<dbReference type="EMBL" id="JACHHP010000005">
    <property type="protein sequence ID" value="MBB5209170.1"/>
    <property type="molecule type" value="Genomic_DNA"/>
</dbReference>
<dbReference type="InterPro" id="IPR055259">
    <property type="entry name" value="YkvP/CgeB_Glyco_trans-like"/>
</dbReference>
<protein>
    <submittedName>
        <fullName evidence="4">2-polyprenyl-3-methyl-5-hydroxy-6-metoxy-1, 4-benzoquinol methylase</fullName>
    </submittedName>
</protein>
<dbReference type="InterPro" id="IPR029044">
    <property type="entry name" value="Nucleotide-diphossugar_trans"/>
</dbReference>
<dbReference type="AlphaFoldDB" id="A0A7W8D774"/>
<proteinExistence type="predicted"/>
<dbReference type="Gene3D" id="3.40.50.2000">
    <property type="entry name" value="Glycogen Phosphorylase B"/>
    <property type="match status" value="1"/>
</dbReference>
<dbReference type="GO" id="GO:0008168">
    <property type="term" value="F:methyltransferase activity"/>
    <property type="evidence" value="ECO:0007669"/>
    <property type="project" value="UniProtKB-KW"/>
</dbReference>
<dbReference type="Gene3D" id="3.40.50.150">
    <property type="entry name" value="Vaccinia Virus protein VP39"/>
    <property type="match status" value="1"/>
</dbReference>
<dbReference type="Proteomes" id="UP000521199">
    <property type="component" value="Unassembled WGS sequence"/>
</dbReference>
<accession>A0A7W8D774</accession>
<reference evidence="4 5" key="1">
    <citation type="submission" date="2020-08" db="EMBL/GenBank/DDBJ databases">
        <title>Genomic Encyclopedia of Type Strains, Phase IV (KMG-IV): sequencing the most valuable type-strain genomes for metagenomic binning, comparative biology and taxonomic classification.</title>
        <authorList>
            <person name="Goeker M."/>
        </authorList>
    </citation>
    <scope>NUCLEOTIDE SEQUENCE [LARGE SCALE GENOMIC DNA]</scope>
    <source>
        <strain evidence="4 5">DSM 24163</strain>
    </source>
</reference>
<dbReference type="Pfam" id="PF13489">
    <property type="entry name" value="Methyltransf_23"/>
    <property type="match status" value="1"/>
</dbReference>
<dbReference type="Gene3D" id="3.90.550.10">
    <property type="entry name" value="Spore Coat Polysaccharide Biosynthesis Protein SpsA, Chain A"/>
    <property type="match status" value="1"/>
</dbReference>
<dbReference type="SUPFAM" id="SSF53756">
    <property type="entry name" value="UDP-Glycosyltransferase/glycogen phosphorylase"/>
    <property type="match status" value="1"/>
</dbReference>
<feature type="domain" description="Spore protein YkvP/CgeB glycosyl transferase-like" evidence="3">
    <location>
        <begin position="670"/>
        <end position="819"/>
    </location>
</feature>
<evidence type="ECO:0000256" key="1">
    <source>
        <dbReference type="SAM" id="Coils"/>
    </source>
</evidence>
<dbReference type="SUPFAM" id="SSF53448">
    <property type="entry name" value="Nucleotide-diphospho-sugar transferases"/>
    <property type="match status" value="1"/>
</dbReference>
<organism evidence="4 5">
    <name type="scientific">Chiayiivirga flava</name>
    <dbReference type="NCBI Taxonomy" id="659595"/>
    <lineage>
        <taxon>Bacteria</taxon>
        <taxon>Pseudomonadati</taxon>
        <taxon>Pseudomonadota</taxon>
        <taxon>Gammaproteobacteria</taxon>
        <taxon>Lysobacterales</taxon>
        <taxon>Lysobacteraceae</taxon>
        <taxon>Chiayiivirga</taxon>
    </lineage>
</organism>
<keyword evidence="1" id="KW-0175">Coiled coil</keyword>
<dbReference type="InterPro" id="IPR029063">
    <property type="entry name" value="SAM-dependent_MTases_sf"/>
</dbReference>
<feature type="coiled-coil region" evidence="1">
    <location>
        <begin position="235"/>
        <end position="272"/>
    </location>
</feature>
<feature type="domain" description="Glycosyltransferase 2-like" evidence="2">
    <location>
        <begin position="837"/>
        <end position="960"/>
    </location>
</feature>
<dbReference type="RefSeq" id="WP_183961715.1">
    <property type="nucleotide sequence ID" value="NZ_JACHHP010000005.1"/>
</dbReference>